<dbReference type="Proteomes" id="UP000054513">
    <property type="component" value="Unassembled WGS sequence"/>
</dbReference>
<dbReference type="AlphaFoldDB" id="A0AAW3LZP6"/>
<evidence type="ECO:0000313" key="1">
    <source>
        <dbReference type="EMBL" id="KTC59087.1"/>
    </source>
</evidence>
<organism evidence="1 2">
    <name type="scientific">Pseudomonas savastanoi</name>
    <name type="common">Pseudomonas syringae pv. savastanoi</name>
    <dbReference type="NCBI Taxonomy" id="29438"/>
    <lineage>
        <taxon>Bacteria</taxon>
        <taxon>Pseudomonadati</taxon>
        <taxon>Pseudomonadota</taxon>
        <taxon>Gammaproteobacteria</taxon>
        <taxon>Pseudomonadales</taxon>
        <taxon>Pseudomonadaceae</taxon>
        <taxon>Pseudomonas</taxon>
    </lineage>
</organism>
<evidence type="ECO:0000313" key="2">
    <source>
        <dbReference type="Proteomes" id="UP000054513"/>
    </source>
</evidence>
<proteinExistence type="predicted"/>
<dbReference type="InterPro" id="IPR019701">
    <property type="entry name" value="Phage_P22_NinX"/>
</dbReference>
<gene>
    <name evidence="1" type="ORF">AO287_21585</name>
</gene>
<reference evidence="1 2" key="1">
    <citation type="submission" date="2015-09" db="EMBL/GenBank/DDBJ databases">
        <title>Genome sequence of ICMP 19499.</title>
        <authorList>
            <person name="Visnovsky S.B."/>
            <person name="Lu A."/>
            <person name="Panda P."/>
            <person name="Pitman A.R."/>
        </authorList>
    </citation>
    <scope>NUCLEOTIDE SEQUENCE [LARGE SCALE GENOMIC DNA]</scope>
    <source>
        <strain evidence="1 2">ICMP 19499</strain>
    </source>
</reference>
<protein>
    <recommendedName>
        <fullName evidence="3">DUF2591 domain-containing protein</fullName>
    </recommendedName>
</protein>
<sequence>MSEFVEVKTADLVGKALDYATAKAAGIPMFEMGESWPGNAAVTEATKVNPAVICDLKRGLYLEASLRSVPWSPSTDWGQGGPLIEKHAVTLTPFAINFGGAPSYWLVQPWDQQGLAVDGPTALVAACRAIVASVLGETVSVPKELLS</sequence>
<accession>A0AAW3LZP6</accession>
<dbReference type="RefSeq" id="WP_058401767.1">
    <property type="nucleotide sequence ID" value="NZ_LKCI01000031.1"/>
</dbReference>
<dbReference type="EMBL" id="LKCI01000031">
    <property type="protein sequence ID" value="KTC59087.1"/>
    <property type="molecule type" value="Genomic_DNA"/>
</dbReference>
<name>A0AAW3LZP6_PSESS</name>
<dbReference type="Pfam" id="PF10765">
    <property type="entry name" value="Phage_P22_NinX"/>
    <property type="match status" value="1"/>
</dbReference>
<evidence type="ECO:0008006" key="3">
    <source>
        <dbReference type="Google" id="ProtNLM"/>
    </source>
</evidence>
<comment type="caution">
    <text evidence="1">The sequence shown here is derived from an EMBL/GenBank/DDBJ whole genome shotgun (WGS) entry which is preliminary data.</text>
</comment>